<feature type="non-terminal residue" evidence="1">
    <location>
        <position position="272"/>
    </location>
</feature>
<sequence>MWQWLRHKFHPFAATSLFLLLRTIGWLLAFIGAVQDDSALNKSGYIVNAVSFWLMALGAALMLVRWAVCCRGLTWNSRAWSAASLVSIPCVVMGAVDAAGQIYWLNNPAEDPQPTIKAASIGFLIITSVYGLVALFYIFKSQLVYQRPLVRLSFFLSGVFLVLRCIFWMLIAMNVINFDEPKRLIFLYCLATSFEVLTAAVWGFFPIAKNLKLPENKHANLVDLPSVKVTDSNSTRPVREQSTPVSSDNELIRAPSLNAVFGQNDDDEDVED</sequence>
<evidence type="ECO:0000313" key="2">
    <source>
        <dbReference type="Proteomes" id="UP001139981"/>
    </source>
</evidence>
<name>A0ACC1M2Q8_9FUNG</name>
<keyword evidence="2" id="KW-1185">Reference proteome</keyword>
<reference evidence="1" key="1">
    <citation type="submission" date="2022-07" db="EMBL/GenBank/DDBJ databases">
        <title>Phylogenomic reconstructions and comparative analyses of Kickxellomycotina fungi.</title>
        <authorList>
            <person name="Reynolds N.K."/>
            <person name="Stajich J.E."/>
            <person name="Barry K."/>
            <person name="Grigoriev I.V."/>
            <person name="Crous P."/>
            <person name="Smith M.E."/>
        </authorList>
    </citation>
    <scope>NUCLEOTIDE SEQUENCE</scope>
    <source>
        <strain evidence="1">CBS 190363</strain>
    </source>
</reference>
<accession>A0ACC1M2Q8</accession>
<protein>
    <submittedName>
        <fullName evidence="1">Uncharacterized protein</fullName>
    </submittedName>
</protein>
<proteinExistence type="predicted"/>
<organism evidence="1 2">
    <name type="scientific">Coemansia aciculifera</name>
    <dbReference type="NCBI Taxonomy" id="417176"/>
    <lineage>
        <taxon>Eukaryota</taxon>
        <taxon>Fungi</taxon>
        <taxon>Fungi incertae sedis</taxon>
        <taxon>Zoopagomycota</taxon>
        <taxon>Kickxellomycotina</taxon>
        <taxon>Kickxellomycetes</taxon>
        <taxon>Kickxellales</taxon>
        <taxon>Kickxellaceae</taxon>
        <taxon>Coemansia</taxon>
    </lineage>
</organism>
<gene>
    <name evidence="1" type="ORF">IWW38_003259</name>
</gene>
<evidence type="ECO:0000313" key="1">
    <source>
        <dbReference type="EMBL" id="KAJ2892336.1"/>
    </source>
</evidence>
<comment type="caution">
    <text evidence="1">The sequence shown here is derived from an EMBL/GenBank/DDBJ whole genome shotgun (WGS) entry which is preliminary data.</text>
</comment>
<dbReference type="Proteomes" id="UP001139981">
    <property type="component" value="Unassembled WGS sequence"/>
</dbReference>
<dbReference type="EMBL" id="JANBVB010000756">
    <property type="protein sequence ID" value="KAJ2892336.1"/>
    <property type="molecule type" value="Genomic_DNA"/>
</dbReference>